<evidence type="ECO:0000256" key="1">
    <source>
        <dbReference type="SAM" id="MobiDB-lite"/>
    </source>
</evidence>
<evidence type="ECO:0000313" key="2">
    <source>
        <dbReference type="EMBL" id="KAH3664061.1"/>
    </source>
</evidence>
<reference evidence="2" key="2">
    <citation type="submission" date="2021-01" db="EMBL/GenBank/DDBJ databases">
        <authorList>
            <person name="Schikora-Tamarit M.A."/>
        </authorList>
    </citation>
    <scope>NUCLEOTIDE SEQUENCE</scope>
    <source>
        <strain evidence="2">CBS6075</strain>
    </source>
</reference>
<reference evidence="2" key="1">
    <citation type="journal article" date="2021" name="Open Biol.">
        <title>Shared evolutionary footprints suggest mitochondrial oxidative damage underlies multiple complex I losses in fungi.</title>
        <authorList>
            <person name="Schikora-Tamarit M.A."/>
            <person name="Marcet-Houben M."/>
            <person name="Nosek J."/>
            <person name="Gabaldon T."/>
        </authorList>
    </citation>
    <scope>NUCLEOTIDE SEQUENCE</scope>
    <source>
        <strain evidence="2">CBS6075</strain>
    </source>
</reference>
<dbReference type="Proteomes" id="UP000769157">
    <property type="component" value="Unassembled WGS sequence"/>
</dbReference>
<organism evidence="2 3">
    <name type="scientific">Ogataea philodendri</name>
    <dbReference type="NCBI Taxonomy" id="1378263"/>
    <lineage>
        <taxon>Eukaryota</taxon>
        <taxon>Fungi</taxon>
        <taxon>Dikarya</taxon>
        <taxon>Ascomycota</taxon>
        <taxon>Saccharomycotina</taxon>
        <taxon>Pichiomycetes</taxon>
        <taxon>Pichiales</taxon>
        <taxon>Pichiaceae</taxon>
        <taxon>Ogataea</taxon>
    </lineage>
</organism>
<protein>
    <submittedName>
        <fullName evidence="2">Uncharacterized protein</fullName>
    </submittedName>
</protein>
<dbReference type="AlphaFoldDB" id="A0A9P8P2X7"/>
<accession>A0A9P8P2X7</accession>
<dbReference type="EMBL" id="JAEUBE010000352">
    <property type="protein sequence ID" value="KAH3664061.1"/>
    <property type="molecule type" value="Genomic_DNA"/>
</dbReference>
<keyword evidence="3" id="KW-1185">Reference proteome</keyword>
<proteinExistence type="predicted"/>
<name>A0A9P8P2X7_9ASCO</name>
<dbReference type="RefSeq" id="XP_046060341.1">
    <property type="nucleotide sequence ID" value="XM_046205889.1"/>
</dbReference>
<feature type="region of interest" description="Disordered" evidence="1">
    <location>
        <begin position="46"/>
        <end position="73"/>
    </location>
</feature>
<gene>
    <name evidence="2" type="ORF">OGAPHI_004775</name>
</gene>
<comment type="caution">
    <text evidence="2">The sequence shown here is derived from an EMBL/GenBank/DDBJ whole genome shotgun (WGS) entry which is preliminary data.</text>
</comment>
<dbReference type="GeneID" id="70236740"/>
<sequence length="92" mass="9282">MASGSRYGLRIGSLIPPGTDGRGLGAGAVNAGDGLTLEANWGADCDSEGGRARETDSCSTDWLEETGSGKNGPSFLVIAEISTDSRSGSMLS</sequence>
<evidence type="ECO:0000313" key="3">
    <source>
        <dbReference type="Proteomes" id="UP000769157"/>
    </source>
</evidence>